<dbReference type="InterPro" id="IPR056009">
    <property type="entry name" value="DUF7587"/>
</dbReference>
<feature type="domain" description="DUF7587" evidence="1">
    <location>
        <begin position="41"/>
        <end position="154"/>
    </location>
</feature>
<protein>
    <recommendedName>
        <fullName evidence="1">DUF7587 domain-containing protein</fullName>
    </recommendedName>
</protein>
<evidence type="ECO:0000313" key="3">
    <source>
        <dbReference type="Proteomes" id="UP001220324"/>
    </source>
</evidence>
<reference evidence="2 3" key="1">
    <citation type="journal article" date="2023" name="IMA Fungus">
        <title>Comparative genomic study of the Penicillium genus elucidates a diverse pangenome and 15 lateral gene transfer events.</title>
        <authorList>
            <person name="Petersen C."/>
            <person name="Sorensen T."/>
            <person name="Nielsen M.R."/>
            <person name="Sondergaard T.E."/>
            <person name="Sorensen J.L."/>
            <person name="Fitzpatrick D.A."/>
            <person name="Frisvad J.C."/>
            <person name="Nielsen K.L."/>
        </authorList>
    </citation>
    <scope>NUCLEOTIDE SEQUENCE [LARGE SCALE GENOMIC DNA]</scope>
    <source>
        <strain evidence="2 3">IBT 35679</strain>
    </source>
</reference>
<organism evidence="2 3">
    <name type="scientific">Penicillium frequentans</name>
    <dbReference type="NCBI Taxonomy" id="3151616"/>
    <lineage>
        <taxon>Eukaryota</taxon>
        <taxon>Fungi</taxon>
        <taxon>Dikarya</taxon>
        <taxon>Ascomycota</taxon>
        <taxon>Pezizomycotina</taxon>
        <taxon>Eurotiomycetes</taxon>
        <taxon>Eurotiomycetidae</taxon>
        <taxon>Eurotiales</taxon>
        <taxon>Aspergillaceae</taxon>
        <taxon>Penicillium</taxon>
    </lineage>
</organism>
<dbReference type="AlphaFoldDB" id="A0AAD6CZE9"/>
<proteinExistence type="predicted"/>
<evidence type="ECO:0000313" key="2">
    <source>
        <dbReference type="EMBL" id="KAJ5546205.1"/>
    </source>
</evidence>
<evidence type="ECO:0000259" key="1">
    <source>
        <dbReference type="Pfam" id="PF24494"/>
    </source>
</evidence>
<gene>
    <name evidence="2" type="ORF">N7494_003790</name>
</gene>
<dbReference type="Proteomes" id="UP001220324">
    <property type="component" value="Unassembled WGS sequence"/>
</dbReference>
<accession>A0AAD6CZE9</accession>
<dbReference type="EMBL" id="JAQIZZ010000003">
    <property type="protein sequence ID" value="KAJ5546205.1"/>
    <property type="molecule type" value="Genomic_DNA"/>
</dbReference>
<comment type="caution">
    <text evidence="2">The sequence shown here is derived from an EMBL/GenBank/DDBJ whole genome shotgun (WGS) entry which is preliminary data.</text>
</comment>
<dbReference type="Pfam" id="PF24494">
    <property type="entry name" value="DUF7587"/>
    <property type="match status" value="1"/>
</dbReference>
<name>A0AAD6CZE9_9EURO</name>
<sequence>MSTEHLSQVLDRLSLNMTGSDCLRFTPHEEESWLEDKFSQVPQYLYRVSFHGKSDGETTKVWAKSKDAKEGNPGRETSILDGDRAEMADMLYRHLRWKGGSPSNLLSWTSSLLFALQYVFFRYHKDHVALEDITIFVIDTTKFPKGAFARDMDLISIFGEFSDELRNMESLRTRRANTRAFLCYYNYGEYLSQGALEIEGKCGSTTGQKIIEKGLFSLRAEFKDSLMPRSKDDLGWANRVLDLRKCYTNEVGDESREDLELQVALAFGIGSLFGSDWKPPIAASLLGLRRRSARDVDAICKASLKLVAGWDVSYFRSNADLRALPEVQQFETIMLALVGPLHIRYMLGEATIVYYLPSKKKYTDHRDQDQISTASLSLTRALNHHTALLGNEALSANDTQPSRKMIGEYLDAIARTNSALLTDFPRLEY</sequence>
<keyword evidence="3" id="KW-1185">Reference proteome</keyword>